<dbReference type="EMBL" id="RRYP01000853">
    <property type="protein sequence ID" value="TNV86755.1"/>
    <property type="molecule type" value="Genomic_DNA"/>
</dbReference>
<organism evidence="2 3">
    <name type="scientific">Halteria grandinella</name>
    <dbReference type="NCBI Taxonomy" id="5974"/>
    <lineage>
        <taxon>Eukaryota</taxon>
        <taxon>Sar</taxon>
        <taxon>Alveolata</taxon>
        <taxon>Ciliophora</taxon>
        <taxon>Intramacronucleata</taxon>
        <taxon>Spirotrichea</taxon>
        <taxon>Stichotrichia</taxon>
        <taxon>Sporadotrichida</taxon>
        <taxon>Halteriidae</taxon>
        <taxon>Halteria</taxon>
    </lineage>
</organism>
<feature type="signal peptide" evidence="1">
    <location>
        <begin position="1"/>
        <end position="28"/>
    </location>
</feature>
<proteinExistence type="predicted"/>
<name>A0A8J8P6J4_HALGN</name>
<keyword evidence="3" id="KW-1185">Reference proteome</keyword>
<evidence type="ECO:0000313" key="3">
    <source>
        <dbReference type="Proteomes" id="UP000785679"/>
    </source>
</evidence>
<accession>A0A8J8P6J4</accession>
<dbReference type="AlphaFoldDB" id="A0A8J8P6J4"/>
<dbReference type="InterPro" id="IPR036322">
    <property type="entry name" value="WD40_repeat_dom_sf"/>
</dbReference>
<dbReference type="SUPFAM" id="SSF50978">
    <property type="entry name" value="WD40 repeat-like"/>
    <property type="match status" value="1"/>
</dbReference>
<comment type="caution">
    <text evidence="2">The sequence shown here is derived from an EMBL/GenBank/DDBJ whole genome shotgun (WGS) entry which is preliminary data.</text>
</comment>
<sequence length="587" mass="63929">MHIPLNQRVHQLFSLLCFLLLSYKSISACPTASFPQVFGGTNDNSRLYVMDFNIQSQRLIAAGFTKDKQLRGDGSNEAKGVIILYEGANLDQQWAKYFNLDGSSFKAIAFSQTGDYAVALTENHIVKVTSIGGMVTRFRVQTVLDSALEELGKHVVIDSSDNIYMQTKMSSNVCLQKFIITSSSITSTWLNTIKSVAHKTITLDQGNTHLYSFLQDSSSNQVLSIIDAGGTFVSSQKFAAGATSSNQIAIHKTGSPEDMLFLSNRQATPPQCINLFRFKLASMGKALQQTSWFQDSSTSNLQLHAMHVSDANRVVLLLYGPFQSVQNQLVLALYKLNGENKVLYTKAYSPLPALDKVFLGVFASETEWYLIFSGNKSPASSQSFSDIQGFILTSNAPLTCAVVPPVYYEKIQTLNQPSPMSQSFSMTFDTNPPINPSLASYSLTDIVASQRTSLTSCTQATSILQQPSQLPDFITTQTFTPGTSSTFAPVYTKSDQCTPFVTTLSSSVKYTDGTPIPASIMTTNANQEIAMGTGTTNTHYKIIYTITLSNGQAQSLYYDMAPVPPGGGGGGVNNAPYFNPTMHVGIK</sequence>
<keyword evidence="1" id="KW-0732">Signal</keyword>
<reference evidence="2" key="1">
    <citation type="submission" date="2019-06" db="EMBL/GenBank/DDBJ databases">
        <authorList>
            <person name="Zheng W."/>
        </authorList>
    </citation>
    <scope>NUCLEOTIDE SEQUENCE</scope>
    <source>
        <strain evidence="2">QDHG01</strain>
    </source>
</reference>
<feature type="chain" id="PRO_5035163358" evidence="1">
    <location>
        <begin position="29"/>
        <end position="587"/>
    </location>
</feature>
<dbReference type="Proteomes" id="UP000785679">
    <property type="component" value="Unassembled WGS sequence"/>
</dbReference>
<protein>
    <submittedName>
        <fullName evidence="2">Uncharacterized protein</fullName>
    </submittedName>
</protein>
<gene>
    <name evidence="2" type="ORF">FGO68_gene13702</name>
</gene>
<evidence type="ECO:0000313" key="2">
    <source>
        <dbReference type="EMBL" id="TNV86755.1"/>
    </source>
</evidence>
<evidence type="ECO:0000256" key="1">
    <source>
        <dbReference type="SAM" id="SignalP"/>
    </source>
</evidence>